<feature type="region of interest" description="Disordered" evidence="1">
    <location>
        <begin position="98"/>
        <end position="117"/>
    </location>
</feature>
<dbReference type="InterPro" id="IPR025714">
    <property type="entry name" value="Methyltranfer_dom"/>
</dbReference>
<dbReference type="EMBL" id="VIIS01002179">
    <property type="protein sequence ID" value="KAF0287633.1"/>
    <property type="molecule type" value="Genomic_DNA"/>
</dbReference>
<feature type="domain" description="Methyltransferase" evidence="3">
    <location>
        <begin position="129"/>
        <end position="350"/>
    </location>
</feature>
<reference evidence="4 5" key="1">
    <citation type="submission" date="2019-07" db="EMBL/GenBank/DDBJ databases">
        <title>Draft genome assembly of a fouling barnacle, Amphibalanus amphitrite (Darwin, 1854): The first reference genome for Thecostraca.</title>
        <authorList>
            <person name="Kim W."/>
        </authorList>
    </citation>
    <scope>NUCLEOTIDE SEQUENCE [LARGE SCALE GENOMIC DNA]</scope>
    <source>
        <strain evidence="4">SNU_AA5</strain>
        <tissue evidence="4">Soma without cirri and trophi</tissue>
    </source>
</reference>
<keyword evidence="2" id="KW-0472">Membrane</keyword>
<proteinExistence type="predicted"/>
<feature type="compositionally biased region" description="Low complexity" evidence="1">
    <location>
        <begin position="107"/>
        <end position="117"/>
    </location>
</feature>
<keyword evidence="2" id="KW-1133">Transmembrane helix</keyword>
<evidence type="ECO:0000313" key="5">
    <source>
        <dbReference type="Proteomes" id="UP000440578"/>
    </source>
</evidence>
<dbReference type="PANTHER" id="PTHR32026:SF10">
    <property type="entry name" value="METHYLTRANSFERASE-LIKE PROTEIN 24-RELATED"/>
    <property type="match status" value="1"/>
</dbReference>
<dbReference type="OrthoDB" id="10006218at2759"/>
<dbReference type="SUPFAM" id="SSF53335">
    <property type="entry name" value="S-adenosyl-L-methionine-dependent methyltransferases"/>
    <property type="match status" value="1"/>
</dbReference>
<dbReference type="InterPro" id="IPR026913">
    <property type="entry name" value="METTL24"/>
</dbReference>
<name>A0A6A4V106_AMPAM</name>
<feature type="transmembrane region" description="Helical" evidence="2">
    <location>
        <begin position="44"/>
        <end position="63"/>
    </location>
</feature>
<organism evidence="4 5">
    <name type="scientific">Amphibalanus amphitrite</name>
    <name type="common">Striped barnacle</name>
    <name type="synonym">Balanus amphitrite</name>
    <dbReference type="NCBI Taxonomy" id="1232801"/>
    <lineage>
        <taxon>Eukaryota</taxon>
        <taxon>Metazoa</taxon>
        <taxon>Ecdysozoa</taxon>
        <taxon>Arthropoda</taxon>
        <taxon>Crustacea</taxon>
        <taxon>Multicrustacea</taxon>
        <taxon>Cirripedia</taxon>
        <taxon>Thoracica</taxon>
        <taxon>Thoracicalcarea</taxon>
        <taxon>Balanomorpha</taxon>
        <taxon>Balanoidea</taxon>
        <taxon>Balanidae</taxon>
        <taxon>Amphibalaninae</taxon>
        <taxon>Amphibalanus</taxon>
    </lineage>
</organism>
<dbReference type="InterPro" id="IPR029063">
    <property type="entry name" value="SAM-dependent_MTases_sf"/>
</dbReference>
<dbReference type="GO" id="GO:0008168">
    <property type="term" value="F:methyltransferase activity"/>
    <property type="evidence" value="ECO:0007669"/>
    <property type="project" value="UniProtKB-KW"/>
</dbReference>
<gene>
    <name evidence="4" type="primary">METTL24_2</name>
    <name evidence="4" type="ORF">FJT64_014016</name>
</gene>
<evidence type="ECO:0000256" key="2">
    <source>
        <dbReference type="SAM" id="Phobius"/>
    </source>
</evidence>
<dbReference type="GO" id="GO:0032259">
    <property type="term" value="P:methylation"/>
    <property type="evidence" value="ECO:0007669"/>
    <property type="project" value="UniProtKB-KW"/>
</dbReference>
<evidence type="ECO:0000259" key="3">
    <source>
        <dbReference type="Pfam" id="PF13383"/>
    </source>
</evidence>
<keyword evidence="2" id="KW-0812">Transmembrane</keyword>
<dbReference type="Proteomes" id="UP000440578">
    <property type="component" value="Unassembled WGS sequence"/>
</dbReference>
<sequence>MCNIVAYDVTARDKSFKYFGVRGVGPGPGCGFLAGAVLQNRRKLAVLLLLLMLQGLFVIYSTMKTSPAVQCNGSDCPVPTVTILHPISTRLRDLLLGTTAAPPPRQSSPASQTSATAVWTEEARAKWRTLKPKNWEELASAVFDYIEKPYAKCGKSMRIGGQADYKNRKFDGYKWVCLDPALGLLQTNSCLIYSFGVDHDWSFDDNVQRLQCKIHAFDPSIGQKDHKRSEHISFHNLGIGGRDETIQVRGRRWDVRTYQSVVSMLGHQRRTVHYLKVDVEGAEWDMFTQIFTSSPQLLQNVRQIGMEIHLAYDPRDRNAGLDRWREYLAVFQRLEAMGFRLFHSEMNPYTGAEKLFPTVSRRGSRVYELVWLYQP</sequence>
<evidence type="ECO:0000256" key="1">
    <source>
        <dbReference type="SAM" id="MobiDB-lite"/>
    </source>
</evidence>
<dbReference type="Pfam" id="PF13383">
    <property type="entry name" value="Methyltransf_22"/>
    <property type="match status" value="1"/>
</dbReference>
<dbReference type="PANTHER" id="PTHR32026">
    <property type="entry name" value="METHYLTRANSFERASE-LIKE PROTEIN 24"/>
    <property type="match status" value="1"/>
</dbReference>
<comment type="caution">
    <text evidence="4">The sequence shown here is derived from an EMBL/GenBank/DDBJ whole genome shotgun (WGS) entry which is preliminary data.</text>
</comment>
<evidence type="ECO:0000313" key="4">
    <source>
        <dbReference type="EMBL" id="KAF0287633.1"/>
    </source>
</evidence>
<accession>A0A6A4V106</accession>
<keyword evidence="4" id="KW-0808">Transferase</keyword>
<keyword evidence="4" id="KW-0489">Methyltransferase</keyword>
<keyword evidence="5" id="KW-1185">Reference proteome</keyword>
<dbReference type="AlphaFoldDB" id="A0A6A4V106"/>
<protein>
    <submittedName>
        <fullName evidence="4">Methyltransferase-like protein 24</fullName>
    </submittedName>
</protein>